<dbReference type="KEGG" id="scor:J3U87_03615"/>
<keyword evidence="4" id="KW-0520">NAD</keyword>
<dbReference type="Proteomes" id="UP000663929">
    <property type="component" value="Chromosome"/>
</dbReference>
<protein>
    <submittedName>
        <fullName evidence="7">Iron-containing alcohol dehydrogenase</fullName>
    </submittedName>
</protein>
<evidence type="ECO:0000256" key="3">
    <source>
        <dbReference type="ARBA" id="ARBA00023002"/>
    </source>
</evidence>
<dbReference type="InterPro" id="IPR018211">
    <property type="entry name" value="ADH_Fe_CS"/>
</dbReference>
<dbReference type="SUPFAM" id="SSF56796">
    <property type="entry name" value="Dehydroquinate synthase-like"/>
    <property type="match status" value="1"/>
</dbReference>
<dbReference type="PANTHER" id="PTHR11496">
    <property type="entry name" value="ALCOHOL DEHYDROGENASE"/>
    <property type="match status" value="1"/>
</dbReference>
<evidence type="ECO:0000259" key="5">
    <source>
        <dbReference type="Pfam" id="PF00465"/>
    </source>
</evidence>
<dbReference type="Pfam" id="PF00465">
    <property type="entry name" value="Fe-ADH"/>
    <property type="match status" value="1"/>
</dbReference>
<dbReference type="FunFam" id="3.40.50.1970:FF:000003">
    <property type="entry name" value="Alcohol dehydrogenase, iron-containing"/>
    <property type="match status" value="1"/>
</dbReference>
<organism evidence="7 8">
    <name type="scientific">Sulfidibacter corallicola</name>
    <dbReference type="NCBI Taxonomy" id="2818388"/>
    <lineage>
        <taxon>Bacteria</taxon>
        <taxon>Pseudomonadati</taxon>
        <taxon>Acidobacteriota</taxon>
        <taxon>Holophagae</taxon>
        <taxon>Acanthopleuribacterales</taxon>
        <taxon>Acanthopleuribacteraceae</taxon>
        <taxon>Sulfidibacter</taxon>
    </lineage>
</organism>
<dbReference type="PROSITE" id="PS00913">
    <property type="entry name" value="ADH_IRON_1"/>
    <property type="match status" value="1"/>
</dbReference>
<keyword evidence="8" id="KW-1185">Reference proteome</keyword>
<accession>A0A8A4TQS2</accession>
<comment type="cofactor">
    <cofactor evidence="1">
        <name>Fe cation</name>
        <dbReference type="ChEBI" id="CHEBI:24875"/>
    </cofactor>
</comment>
<name>A0A8A4TQS2_SULCO</name>
<dbReference type="Gene3D" id="3.40.50.1970">
    <property type="match status" value="1"/>
</dbReference>
<feature type="domain" description="Alcohol dehydrogenase iron-type/glycerol dehydrogenase GldA" evidence="5">
    <location>
        <begin position="23"/>
        <end position="191"/>
    </location>
</feature>
<evidence type="ECO:0000259" key="6">
    <source>
        <dbReference type="Pfam" id="PF25137"/>
    </source>
</evidence>
<evidence type="ECO:0000313" key="7">
    <source>
        <dbReference type="EMBL" id="QTD51534.1"/>
    </source>
</evidence>
<dbReference type="Gene3D" id="1.20.1090.10">
    <property type="entry name" value="Dehydroquinate synthase-like - alpha domain"/>
    <property type="match status" value="1"/>
</dbReference>
<reference evidence="7" key="1">
    <citation type="submission" date="2021-03" db="EMBL/GenBank/DDBJ databases">
        <title>Acanthopleuribacteraceae sp. M133.</title>
        <authorList>
            <person name="Wang G."/>
        </authorList>
    </citation>
    <scope>NUCLEOTIDE SEQUENCE</scope>
    <source>
        <strain evidence="7">M133</strain>
    </source>
</reference>
<proteinExistence type="inferred from homology"/>
<gene>
    <name evidence="7" type="ORF">J3U87_03615</name>
</gene>
<evidence type="ECO:0000256" key="1">
    <source>
        <dbReference type="ARBA" id="ARBA00001962"/>
    </source>
</evidence>
<dbReference type="PANTHER" id="PTHR11496:SF102">
    <property type="entry name" value="ALCOHOL DEHYDROGENASE 4"/>
    <property type="match status" value="1"/>
</dbReference>
<dbReference type="RefSeq" id="WP_237381662.1">
    <property type="nucleotide sequence ID" value="NZ_CP071793.1"/>
</dbReference>
<dbReference type="AlphaFoldDB" id="A0A8A4TQS2"/>
<keyword evidence="3" id="KW-0560">Oxidoreductase</keyword>
<evidence type="ECO:0000313" key="8">
    <source>
        <dbReference type="Proteomes" id="UP000663929"/>
    </source>
</evidence>
<dbReference type="InterPro" id="IPR056798">
    <property type="entry name" value="ADH_Fe_C"/>
</dbReference>
<dbReference type="InterPro" id="IPR001670">
    <property type="entry name" value="ADH_Fe/GldA"/>
</dbReference>
<feature type="domain" description="Fe-containing alcohol dehydrogenase-like C-terminal" evidence="6">
    <location>
        <begin position="203"/>
        <end position="394"/>
    </location>
</feature>
<sequence length="395" mass="42667">MTHHDTEYQPFDPHRGFEFVPTTRVVSGAGRLAEIGRLAFELGADHVLLVTDAGLVQAGHADAARGFLEAAGLRVSQFDDVVENPTTTTVELGTRFAQDLGDLNLIIALGGGSAMDCAKGINFLLTNGGRMEDYWGYGLAKKPLLPSIGIPTTAGTGSEGQSFALISQEGTHRKMACGDRKARFSAVILDPELLCSLPVNVIAATGTDAMTHALESYVSTRRNPVSQMFAREGWRLLSLRFETVLQVQDRVDAWSDMLLGAHFAGMAIEHSMLGGAHASGNPLTAHFDVAHGSAVGLMLPHVIRYNQQVVPELYEDLARVSGWTPGESTSPGDWLAKAFHGYLDAAGLPTRLGMFGIEDHHLEELAENATTQWTGNFNPRPLEKGDFLDLYRTAL</sequence>
<comment type="similarity">
    <text evidence="2">Belongs to the iron-containing alcohol dehydrogenase family.</text>
</comment>
<evidence type="ECO:0000256" key="2">
    <source>
        <dbReference type="ARBA" id="ARBA00007358"/>
    </source>
</evidence>
<dbReference type="CDD" id="cd08551">
    <property type="entry name" value="Fe-ADH"/>
    <property type="match status" value="1"/>
</dbReference>
<dbReference type="GO" id="GO:0046872">
    <property type="term" value="F:metal ion binding"/>
    <property type="evidence" value="ECO:0007669"/>
    <property type="project" value="InterPro"/>
</dbReference>
<dbReference type="InterPro" id="IPR039697">
    <property type="entry name" value="Alcohol_dehydrogenase_Fe"/>
</dbReference>
<evidence type="ECO:0000256" key="4">
    <source>
        <dbReference type="ARBA" id="ARBA00023027"/>
    </source>
</evidence>
<dbReference type="GO" id="GO:0004022">
    <property type="term" value="F:alcohol dehydrogenase (NAD+) activity"/>
    <property type="evidence" value="ECO:0007669"/>
    <property type="project" value="TreeGrafter"/>
</dbReference>
<dbReference type="Pfam" id="PF25137">
    <property type="entry name" value="ADH_Fe_C"/>
    <property type="match status" value="1"/>
</dbReference>
<dbReference type="EMBL" id="CP071793">
    <property type="protein sequence ID" value="QTD51534.1"/>
    <property type="molecule type" value="Genomic_DNA"/>
</dbReference>